<dbReference type="InterPro" id="IPR002563">
    <property type="entry name" value="Flavin_Rdtase-like_dom"/>
</dbReference>
<proteinExistence type="inferred from homology"/>
<gene>
    <name evidence="4" type="ORF">Q8A70_06995</name>
</gene>
<dbReference type="EC" id="1.-.-.-" evidence="4"/>
<keyword evidence="2 4" id="KW-0560">Oxidoreductase</keyword>
<organism evidence="4 5">
    <name type="scientific">Dongia sedimenti</name>
    <dbReference type="NCBI Taxonomy" id="3064282"/>
    <lineage>
        <taxon>Bacteria</taxon>
        <taxon>Pseudomonadati</taxon>
        <taxon>Pseudomonadota</taxon>
        <taxon>Alphaproteobacteria</taxon>
        <taxon>Rhodospirillales</taxon>
        <taxon>Dongiaceae</taxon>
        <taxon>Dongia</taxon>
    </lineage>
</organism>
<evidence type="ECO:0000313" key="4">
    <source>
        <dbReference type="EMBL" id="MDQ7247406.1"/>
    </source>
</evidence>
<evidence type="ECO:0000313" key="5">
    <source>
        <dbReference type="Proteomes" id="UP001230156"/>
    </source>
</evidence>
<accession>A0ABU0YK38</accession>
<evidence type="ECO:0000259" key="3">
    <source>
        <dbReference type="SMART" id="SM00903"/>
    </source>
</evidence>
<dbReference type="SUPFAM" id="SSF50475">
    <property type="entry name" value="FMN-binding split barrel"/>
    <property type="match status" value="1"/>
</dbReference>
<reference evidence="5" key="1">
    <citation type="submission" date="2023-08" db="EMBL/GenBank/DDBJ databases">
        <title>Rhodospirillaceae gen. nov., a novel taxon isolated from the Yangtze River Yuezi River estuary sludge.</title>
        <authorList>
            <person name="Ruan L."/>
        </authorList>
    </citation>
    <scope>NUCLEOTIDE SEQUENCE [LARGE SCALE GENOMIC DNA]</scope>
    <source>
        <strain evidence="5">R-7</strain>
    </source>
</reference>
<comment type="caution">
    <text evidence="4">The sequence shown here is derived from an EMBL/GenBank/DDBJ whole genome shotgun (WGS) entry which is preliminary data.</text>
</comment>
<evidence type="ECO:0000256" key="2">
    <source>
        <dbReference type="ARBA" id="ARBA00023002"/>
    </source>
</evidence>
<dbReference type="InterPro" id="IPR012349">
    <property type="entry name" value="Split_barrel_FMN-bd"/>
</dbReference>
<feature type="domain" description="Flavin reductase like" evidence="3">
    <location>
        <begin position="12"/>
        <end position="156"/>
    </location>
</feature>
<dbReference type="EMBL" id="JAUYVI010000002">
    <property type="protein sequence ID" value="MDQ7247406.1"/>
    <property type="molecule type" value="Genomic_DNA"/>
</dbReference>
<dbReference type="Gene3D" id="2.30.110.10">
    <property type="entry name" value="Electron Transport, Fmn-binding Protein, Chain A"/>
    <property type="match status" value="1"/>
</dbReference>
<dbReference type="SMART" id="SM00903">
    <property type="entry name" value="Flavin_Reduct"/>
    <property type="match status" value="1"/>
</dbReference>
<keyword evidence="5" id="KW-1185">Reference proteome</keyword>
<comment type="similarity">
    <text evidence="1">Belongs to the non-flavoprotein flavin reductase family.</text>
</comment>
<dbReference type="PANTHER" id="PTHR30466:SF11">
    <property type="entry name" value="FLAVIN-DEPENDENT MONOOXYGENASE, REDUCTASE SUBUNIT HSAB"/>
    <property type="match status" value="1"/>
</dbReference>
<name>A0ABU0YK38_9PROT</name>
<dbReference type="GO" id="GO:0016491">
    <property type="term" value="F:oxidoreductase activity"/>
    <property type="evidence" value="ECO:0007669"/>
    <property type="project" value="UniProtKB-KW"/>
</dbReference>
<evidence type="ECO:0000256" key="1">
    <source>
        <dbReference type="ARBA" id="ARBA00008898"/>
    </source>
</evidence>
<dbReference type="RefSeq" id="WP_379954807.1">
    <property type="nucleotide sequence ID" value="NZ_JAUYVI010000002.1"/>
</dbReference>
<dbReference type="PANTHER" id="PTHR30466">
    <property type="entry name" value="FLAVIN REDUCTASE"/>
    <property type="match status" value="1"/>
</dbReference>
<protein>
    <submittedName>
        <fullName evidence="4">Flavin reductase family protein</fullName>
        <ecNumber evidence="4">1.-.-.-</ecNumber>
    </submittedName>
</protein>
<dbReference type="InterPro" id="IPR050268">
    <property type="entry name" value="NADH-dep_flavin_reductase"/>
</dbReference>
<dbReference type="Pfam" id="PF01613">
    <property type="entry name" value="Flavin_Reduct"/>
    <property type="match status" value="1"/>
</dbReference>
<sequence>MAFDFREFRNALGNFATGVTIVTARSRTGEPLGLTANSFNSVSLDPPLVLFSLNRQAYSLRSFEEAGNFAINVLRDDQQDISQVFAQAVTDKWQGLAFETWESGAPIFSHALAVFDCATHAVHDGGDHLIFVGRVLRFMHDPSGRPLLYFRGNYGKVHS</sequence>
<dbReference type="Proteomes" id="UP001230156">
    <property type="component" value="Unassembled WGS sequence"/>
</dbReference>